<feature type="region of interest" description="Disordered" evidence="1">
    <location>
        <begin position="1"/>
        <end position="23"/>
    </location>
</feature>
<proteinExistence type="predicted"/>
<dbReference type="EnsemblPlants" id="Kaladp0071s0378.1.v1.1">
    <property type="protein sequence ID" value="Kaladp0071s0378.1.v1.1"/>
    <property type="gene ID" value="Kaladp0071s0378.v1.1"/>
</dbReference>
<dbReference type="PANTHER" id="PTHR37387:SF1">
    <property type="entry name" value="PROTEIN SAMBA"/>
    <property type="match status" value="1"/>
</dbReference>
<sequence length="114" mass="12081">MNGLSPAHSSLSTTATAGGGGNGGSNSSFVAFTAVEELHFPADLVSAQDRKDEALAVLKSDLKAQLDKVVKSMDEDSWIFEGPRSRIHLISRPGTFHQKQTEACTKSPSLPPSK</sequence>
<dbReference type="GO" id="GO:0046621">
    <property type="term" value="P:negative regulation of organ growth"/>
    <property type="evidence" value="ECO:0007669"/>
    <property type="project" value="InterPro"/>
</dbReference>
<dbReference type="PANTHER" id="PTHR37387">
    <property type="entry name" value="PROTEIN SAMBA"/>
    <property type="match status" value="1"/>
</dbReference>
<dbReference type="InterPro" id="IPR037547">
    <property type="entry name" value="SAMBA"/>
</dbReference>
<evidence type="ECO:0000256" key="1">
    <source>
        <dbReference type="SAM" id="MobiDB-lite"/>
    </source>
</evidence>
<reference evidence="2" key="1">
    <citation type="submission" date="2021-01" db="UniProtKB">
        <authorList>
            <consortium name="EnsemblPlants"/>
        </authorList>
    </citation>
    <scope>IDENTIFICATION</scope>
</reference>
<dbReference type="OMA" id="WMFEGPR"/>
<keyword evidence="3" id="KW-1185">Reference proteome</keyword>
<dbReference type="Gramene" id="Kaladp0071s0378.1.v1.1">
    <property type="protein sequence ID" value="Kaladp0071s0378.1.v1.1"/>
    <property type="gene ID" value="Kaladp0071s0378.v1.1"/>
</dbReference>
<feature type="compositionally biased region" description="Polar residues" evidence="1">
    <location>
        <begin position="97"/>
        <end position="108"/>
    </location>
</feature>
<dbReference type="Proteomes" id="UP000594263">
    <property type="component" value="Unplaced"/>
</dbReference>
<dbReference type="AlphaFoldDB" id="A0A7N0UKA2"/>
<protein>
    <recommendedName>
        <fullName evidence="4">Protein SAMBA</fullName>
    </recommendedName>
</protein>
<accession>A0A7N0UKA2</accession>
<evidence type="ECO:0000313" key="2">
    <source>
        <dbReference type="EnsemblPlants" id="Kaladp0071s0378.1.v1.1"/>
    </source>
</evidence>
<evidence type="ECO:0000313" key="3">
    <source>
        <dbReference type="Proteomes" id="UP000594263"/>
    </source>
</evidence>
<organism evidence="2 3">
    <name type="scientific">Kalanchoe fedtschenkoi</name>
    <name type="common">Lavender scallops</name>
    <name type="synonym">South American air plant</name>
    <dbReference type="NCBI Taxonomy" id="63787"/>
    <lineage>
        <taxon>Eukaryota</taxon>
        <taxon>Viridiplantae</taxon>
        <taxon>Streptophyta</taxon>
        <taxon>Embryophyta</taxon>
        <taxon>Tracheophyta</taxon>
        <taxon>Spermatophyta</taxon>
        <taxon>Magnoliopsida</taxon>
        <taxon>eudicotyledons</taxon>
        <taxon>Gunneridae</taxon>
        <taxon>Pentapetalae</taxon>
        <taxon>Saxifragales</taxon>
        <taxon>Crassulaceae</taxon>
        <taxon>Kalanchoe</taxon>
    </lineage>
</organism>
<dbReference type="GO" id="GO:0010997">
    <property type="term" value="F:anaphase-promoting complex binding"/>
    <property type="evidence" value="ECO:0007669"/>
    <property type="project" value="InterPro"/>
</dbReference>
<feature type="region of interest" description="Disordered" evidence="1">
    <location>
        <begin position="95"/>
        <end position="114"/>
    </location>
</feature>
<name>A0A7N0UKA2_KALFE</name>
<evidence type="ECO:0008006" key="4">
    <source>
        <dbReference type="Google" id="ProtNLM"/>
    </source>
</evidence>